<dbReference type="AlphaFoldDB" id="A0A8H3CEX5"/>
<evidence type="ECO:0000256" key="1">
    <source>
        <dbReference type="SAM" id="MobiDB-lite"/>
    </source>
</evidence>
<name>A0A8H3CEX5_9AGAM</name>
<organism evidence="2 3">
    <name type="scientific">Rhizoctonia solani</name>
    <dbReference type="NCBI Taxonomy" id="456999"/>
    <lineage>
        <taxon>Eukaryota</taxon>
        <taxon>Fungi</taxon>
        <taxon>Dikarya</taxon>
        <taxon>Basidiomycota</taxon>
        <taxon>Agaricomycotina</taxon>
        <taxon>Agaricomycetes</taxon>
        <taxon>Cantharellales</taxon>
        <taxon>Ceratobasidiaceae</taxon>
        <taxon>Rhizoctonia</taxon>
    </lineage>
</organism>
<proteinExistence type="predicted"/>
<protein>
    <submittedName>
        <fullName evidence="2">Uncharacterized protein</fullName>
    </submittedName>
</protein>
<comment type="caution">
    <text evidence="2">The sequence shown here is derived from an EMBL/GenBank/DDBJ whole genome shotgun (WGS) entry which is preliminary data.</text>
</comment>
<evidence type="ECO:0000313" key="2">
    <source>
        <dbReference type="EMBL" id="CAE6481258.1"/>
    </source>
</evidence>
<sequence>MPRERRRNETGLGSGRIAYPTKAESSSPSALSTLALTRKRCLLITPTPLHTPASDRHHHPPLVVSAFRRLAAAPAAAPAVVAAGSMAANRATRSYRWLPTKPRPGGALSPASPDGFLDFVDAVGGLRCAVFCRQTTNRAVYVAPVLSSRPDSFFVTRRRPLESRSVRTHEACVLRVIAPPRLRSWFTARCG</sequence>
<evidence type="ECO:0000313" key="3">
    <source>
        <dbReference type="Proteomes" id="UP000663888"/>
    </source>
</evidence>
<gene>
    <name evidence="2" type="ORF">RDB_LOCUS125300</name>
</gene>
<dbReference type="EMBL" id="CAJMWX010001331">
    <property type="protein sequence ID" value="CAE6481258.1"/>
    <property type="molecule type" value="Genomic_DNA"/>
</dbReference>
<accession>A0A8H3CEX5</accession>
<feature type="region of interest" description="Disordered" evidence="1">
    <location>
        <begin position="1"/>
        <end position="25"/>
    </location>
</feature>
<reference evidence="2" key="1">
    <citation type="submission" date="2021-01" db="EMBL/GenBank/DDBJ databases">
        <authorList>
            <person name="Kaushik A."/>
        </authorList>
    </citation>
    <scope>NUCLEOTIDE SEQUENCE</scope>
    <source>
        <strain evidence="2">AG4-R118</strain>
    </source>
</reference>
<dbReference type="Proteomes" id="UP000663888">
    <property type="component" value="Unassembled WGS sequence"/>
</dbReference>